<accession>A0ABW5XKM3</accession>
<evidence type="ECO:0000313" key="2">
    <source>
        <dbReference type="EMBL" id="MFD2841419.1"/>
    </source>
</evidence>
<reference evidence="3" key="1">
    <citation type="journal article" date="2019" name="Int. J. Syst. Evol. Microbiol.">
        <title>The Global Catalogue of Microorganisms (GCM) 10K type strain sequencing project: providing services to taxonomists for standard genome sequencing and annotation.</title>
        <authorList>
            <consortium name="The Broad Institute Genomics Platform"/>
            <consortium name="The Broad Institute Genome Sequencing Center for Infectious Disease"/>
            <person name="Wu L."/>
            <person name="Ma J."/>
        </authorList>
    </citation>
    <scope>NUCLEOTIDE SEQUENCE [LARGE SCALE GENOMIC DNA]</scope>
    <source>
        <strain evidence="3">KCTC 33576</strain>
    </source>
</reference>
<evidence type="ECO:0000313" key="3">
    <source>
        <dbReference type="Proteomes" id="UP001597391"/>
    </source>
</evidence>
<keyword evidence="3" id="KW-1185">Reference proteome</keyword>
<protein>
    <submittedName>
        <fullName evidence="2">Uncharacterized protein</fullName>
    </submittedName>
</protein>
<gene>
    <name evidence="2" type="ORF">ACFSYH_12710</name>
</gene>
<name>A0ABW5XKM3_9MICO</name>
<evidence type="ECO:0000256" key="1">
    <source>
        <dbReference type="SAM" id="SignalP"/>
    </source>
</evidence>
<feature type="signal peptide" evidence="1">
    <location>
        <begin position="1"/>
        <end position="28"/>
    </location>
</feature>
<organism evidence="2 3">
    <name type="scientific">Populibacterium corticicola</name>
    <dbReference type="NCBI Taxonomy" id="1812826"/>
    <lineage>
        <taxon>Bacteria</taxon>
        <taxon>Bacillati</taxon>
        <taxon>Actinomycetota</taxon>
        <taxon>Actinomycetes</taxon>
        <taxon>Micrococcales</taxon>
        <taxon>Jonesiaceae</taxon>
        <taxon>Populibacterium</taxon>
    </lineage>
</organism>
<dbReference type="EMBL" id="JBHUOP010000005">
    <property type="protein sequence ID" value="MFD2841419.1"/>
    <property type="molecule type" value="Genomic_DNA"/>
</dbReference>
<dbReference type="Proteomes" id="UP001597391">
    <property type="component" value="Unassembled WGS sequence"/>
</dbReference>
<dbReference type="RefSeq" id="WP_377467382.1">
    <property type="nucleotide sequence ID" value="NZ_JBHUOP010000005.1"/>
</dbReference>
<keyword evidence="1" id="KW-0732">Signal</keyword>
<comment type="caution">
    <text evidence="2">The sequence shown here is derived from an EMBL/GenBank/DDBJ whole genome shotgun (WGS) entry which is preliminary data.</text>
</comment>
<sequence>MRNRRKAAAIVLCALLAVSACTSPPASAPAPAASNTASDLPVINTSISHEVPTALQHARFFDRPISDFEVTVVPSSTFERIKPDDPRLTSTQRPVIQSPWCSDLEDQLIGPDTDFALRTPGGSCDPDAPKESTPGVLDGDRFIPFTGYTPDPPQSPQSRINVIPLSYTEDGVLLDYANISGDSILWTELVYARADTMTMHKAVSFEDLTNIDPENYYINHTINLGGWVDNDTLILPTFMSAHAQNSEYGIGVISIGLDGTNPAVELFDAAPQRWTQRDEPLFATREEGQVTLLRRTGISQYNPVYTNTESSTYLPQRVEYNWAGMIDGRLLIAVDAGLILVDEQTQTITVIEMNSVPGSESGNYSPTPLLTDTHLLWNYVPYNSQYSGIYALNRETLAGVMTLVEGSPHDLRVASEKFTVDLYKFMYEVEGKYLETHISLP</sequence>
<feature type="chain" id="PRO_5045065164" evidence="1">
    <location>
        <begin position="29"/>
        <end position="441"/>
    </location>
</feature>
<proteinExistence type="predicted"/>
<dbReference type="PROSITE" id="PS51257">
    <property type="entry name" value="PROKAR_LIPOPROTEIN"/>
    <property type="match status" value="1"/>
</dbReference>